<name>A0A919TWJ1_9ACTN</name>
<keyword evidence="2" id="KW-0472">Membrane</keyword>
<feature type="region of interest" description="Disordered" evidence="1">
    <location>
        <begin position="325"/>
        <end position="380"/>
    </location>
</feature>
<feature type="transmembrane region" description="Helical" evidence="2">
    <location>
        <begin position="302"/>
        <end position="322"/>
    </location>
</feature>
<reference evidence="3" key="1">
    <citation type="submission" date="2021-01" db="EMBL/GenBank/DDBJ databases">
        <title>Whole genome shotgun sequence of Actinoplanes tereljensis NBRC 105297.</title>
        <authorList>
            <person name="Komaki H."/>
            <person name="Tamura T."/>
        </authorList>
    </citation>
    <scope>NUCLEOTIDE SEQUENCE</scope>
    <source>
        <strain evidence="3">NBRC 105297</strain>
    </source>
</reference>
<dbReference type="AlphaFoldDB" id="A0A919TWJ1"/>
<keyword evidence="2" id="KW-1133">Transmembrane helix</keyword>
<evidence type="ECO:0000313" key="4">
    <source>
        <dbReference type="Proteomes" id="UP000623608"/>
    </source>
</evidence>
<evidence type="ECO:0000256" key="1">
    <source>
        <dbReference type="SAM" id="MobiDB-lite"/>
    </source>
</evidence>
<evidence type="ECO:0000313" key="3">
    <source>
        <dbReference type="EMBL" id="GIF25191.1"/>
    </source>
</evidence>
<keyword evidence="4" id="KW-1185">Reference proteome</keyword>
<dbReference type="Proteomes" id="UP000623608">
    <property type="component" value="Unassembled WGS sequence"/>
</dbReference>
<gene>
    <name evidence="3" type="ORF">Ate02nite_79210</name>
</gene>
<proteinExistence type="predicted"/>
<sequence length="380" mass="40112">MNSRRTRLRSALAVILTVLVLVPTAVLFGRVWQQNSDLRAQTDLEREGVQYITALAPLVSALAESQSSALQGVTAPPDSLATAVSRVSALDSSLGDDLKTKERWADLQDKIAKLPKATGGPLGILQAHTEATDLALALYSAVRRNSELARDPDSDVSNLQQAVAIDMPTTVILVSRMADYAQALQTATGTTQATLAIQFGQEVLAVQDSVNSLTESLQNAVDNTKSSTLSGGLVTTLDSFRRGVESMTRGANPGGTPNVATMSTAQTALQTALNALAGVTLKEMDKLLADRADSLSYRRVEALLAAAVAVLLVIGALVLPVLSRRREESEPVTTGYTGPGESTRDIAAGRPAAPYGGQYDLTPAYGDNDPTRRERSGAVR</sequence>
<dbReference type="EMBL" id="BOMY01000050">
    <property type="protein sequence ID" value="GIF25191.1"/>
    <property type="molecule type" value="Genomic_DNA"/>
</dbReference>
<organism evidence="3 4">
    <name type="scientific">Paractinoplanes tereljensis</name>
    <dbReference type="NCBI Taxonomy" id="571912"/>
    <lineage>
        <taxon>Bacteria</taxon>
        <taxon>Bacillati</taxon>
        <taxon>Actinomycetota</taxon>
        <taxon>Actinomycetes</taxon>
        <taxon>Micromonosporales</taxon>
        <taxon>Micromonosporaceae</taxon>
        <taxon>Paractinoplanes</taxon>
    </lineage>
</organism>
<feature type="compositionally biased region" description="Basic and acidic residues" evidence="1">
    <location>
        <begin position="369"/>
        <end position="380"/>
    </location>
</feature>
<comment type="caution">
    <text evidence="3">The sequence shown here is derived from an EMBL/GenBank/DDBJ whole genome shotgun (WGS) entry which is preliminary data.</text>
</comment>
<evidence type="ECO:0000256" key="2">
    <source>
        <dbReference type="SAM" id="Phobius"/>
    </source>
</evidence>
<protein>
    <submittedName>
        <fullName evidence="3">Uncharacterized protein</fullName>
    </submittedName>
</protein>
<keyword evidence="2" id="KW-0812">Transmembrane</keyword>
<accession>A0A919TWJ1</accession>